<protein>
    <submittedName>
        <fullName evidence="4">F-box and wd domain</fullName>
    </submittedName>
</protein>
<organism evidence="4 5">
    <name type="scientific">Pyrenophora seminiperda CCB06</name>
    <dbReference type="NCBI Taxonomy" id="1302712"/>
    <lineage>
        <taxon>Eukaryota</taxon>
        <taxon>Fungi</taxon>
        <taxon>Dikarya</taxon>
        <taxon>Ascomycota</taxon>
        <taxon>Pezizomycotina</taxon>
        <taxon>Dothideomycetes</taxon>
        <taxon>Pleosporomycetidae</taxon>
        <taxon>Pleosporales</taxon>
        <taxon>Pleosporineae</taxon>
        <taxon>Pleosporaceae</taxon>
        <taxon>Pyrenophora</taxon>
    </lineage>
</organism>
<dbReference type="SUPFAM" id="SSF81383">
    <property type="entry name" value="F-box domain"/>
    <property type="match status" value="1"/>
</dbReference>
<dbReference type="PANTHER" id="PTHR22696:SF1">
    <property type="entry name" value="E3 UBIQUITIN-PROTEIN LIGASE RNF26"/>
    <property type="match status" value="1"/>
</dbReference>
<dbReference type="Pfam" id="PF12937">
    <property type="entry name" value="F-box-like"/>
    <property type="match status" value="1"/>
</dbReference>
<evidence type="ECO:0000256" key="1">
    <source>
        <dbReference type="SAM" id="MobiDB-lite"/>
    </source>
</evidence>
<feature type="region of interest" description="Disordered" evidence="1">
    <location>
        <begin position="1"/>
        <end position="22"/>
    </location>
</feature>
<feature type="compositionally biased region" description="Polar residues" evidence="1">
    <location>
        <begin position="741"/>
        <end position="754"/>
    </location>
</feature>
<sequence length="2021" mass="222415">MQLPRRIPSAMETPGAPTTNATSFLPSPVDLLMALPRLFAKATSLGDMMRSGGSVIAEPTANLTNTTVTITASFVQESMAAVASAASVAEADMTAWQALRNVATWFSYITSKWAIATFALMIILNRTHFYASSRVPLSFDRLYLRLALYLLPLAMFLFQIHSVLRAMRCQTAPVWSEMQYGAPGRQLDTDFGGEGGFLYHIASTILFWETTEESCRAANMLPVDPAFPRAAGSMALLWPLFLTLGFGQFVDTLACALQGRRPIQEVGMTIFEHSLAFAEAEALTHFFKQKSIFTLDGTLLMMPKSKLSRMANVPPEVLLISLISSLSHFTSNFLAIFGVRSRYRLVTTTIWGLAYMSAFAWSFNRLTLTVADPDHHVGILRFPTVCIIGFVPHLLILVGITICGLIYSLALLITVLSPPAGQAGTLRERFAAAYGNLHANIHLSSITPLTINWHEDFYTTILKVGYVILTAASEAVFLNEGTKVTVHAMTWLEKKRLHEILARRRKTREALCSIPPELKNETFAPGIEAVSFTDVSTGPSTSGYAKERKTRGVKAPTDPSGSMGQHDPALQQRSRYFQAYQFFLRIAKLIILSMARITDWTLTKVAISYRPRWLRRAAGGYAEKKLFTPTSRPGRSHYQATSADPWLTMDDRSRVRQDQGFDVESFAKERLRQSGFYSEPDAEGSEERLNDYLYSWWRNGGLWNDVDNSKDYVVPQDDDTSSVLSFVTTTDNDEWSDIDDGQQTPTRDTYQGSRAETPLADDDAMDFSRLSQLLDPRTREDREEAKLLSRHLQSSKIMTRSQYREALERDEANILTTSRYKMGGSDDMSPEEEEQLLEDFILNRRSATAPQDASTAGSWDTGAEGMGSDGPQCVVCQMLPRTVLLGRLPSAKKHSQSFMQPEPVSASHSIPHGQIACAPETNSQHGQRRSDDLQHSPQSHVAELWGEAPAGGASAVYTTRVSDGLEAVASPSPPPRDRISEYENALASSPRKHTDGLLFEVVKSNPKAGDQTCPIAKLPNEVLIHAIAHLSPNDLAAVSLVSRRMHDVVTTPHAWQVAFGRYFPGPHSLEDAAFRSAQEENGTVVRSERRRFTRLTALASWRSEYILRTRLLRSLVRGKPVQVPVAPSRAAQMQTVTPVTTYDAKTYTIINHLQATFGSGPNKKMPRFIHGADDVGMVTSSDPVNAKVDPWGQTDPHFYAQFAERFPGVAEWGLGSGEVVGCPNVMDVSQPYGMIYGQGCPEGSCYYRSLEEMRGRFIAEPSDFALPEAGIPKLGVDGGAICSVWIAKSSTIPTLSEGLIGIMMGSAAGVVTACSIGTDGLRSSRVQRGELTARWVLSPGVPIIAIAVDEQYSSRRYAQNRIWAVALNALGEIFYLTKFPTRSQTPKVLIEHHTEYLAWLTGRSVYWHLVEPSRRTARPDPYSDAEVDGSYSPRTSWDGMCLSKEQITAETKEIQDFLRQPPKHFRKVCLGWDMRRRLEIDFAGDDGNYAGEAMVVFECGLGEGDIANVQRFTRCKTDGKDKTTNTSTPPYAQQSAQLTSLFGGSGTGTQPLSKASPRVRSSSCVSTNSSPERATLIEEWRCSKITFGGFKSTQVTTTTLDMSTFATLTLSEDPALGFSTASTASSPYASPMSVASQPASPADIPGQRARFVAAGTKSGVVLLWDVRTPVSRSSEYINEIGPVRIIYTDSPEISCLAVTSLYLVVGGNDGLVQAWDPLASSLSPITTLHSRHASRARRQLVQAQASVQGVGINMFAAGAVCLDPDPTVLRGAVSLGNQLRFWSYSSSAADQYRSSKRRLRRAERGSNNAGDRFPGTGRGNLKHYIANEQFELERDEQERHKQAERLAGRFGTELLSEEEALAYAAMLSQETMEAEEQRRIERESAMLSSETMTPEPSFQSQSSSPAIKEDDELDAEIAEAIRLSLNDNSGPSMYESASTPPSAFEIPIKYAKGKKASPSRSHRNTLGKGNAVPGSSNESEMSDLEFAMQLSLAEEQSRKDAEDAFPPLSPAPDRKGKGRVW</sequence>
<feature type="region of interest" description="Disordered" evidence="1">
    <location>
        <begin position="1795"/>
        <end position="1820"/>
    </location>
</feature>
<feature type="transmembrane region" description="Helical" evidence="2">
    <location>
        <begin position="385"/>
        <end position="413"/>
    </location>
</feature>
<feature type="transmembrane region" description="Helical" evidence="2">
    <location>
        <begin position="102"/>
        <end position="122"/>
    </location>
</feature>
<feature type="region of interest" description="Disordered" evidence="1">
    <location>
        <begin position="1884"/>
        <end position="2021"/>
    </location>
</feature>
<feature type="region of interest" description="Disordered" evidence="1">
    <location>
        <begin position="894"/>
        <end position="939"/>
    </location>
</feature>
<keyword evidence="5" id="KW-1185">Reference proteome</keyword>
<dbReference type="OrthoDB" id="2095648at2759"/>
<gene>
    <name evidence="4" type="ORF">GMOD_00007718</name>
</gene>
<dbReference type="PROSITE" id="PS50181">
    <property type="entry name" value="FBOX"/>
    <property type="match status" value="1"/>
</dbReference>
<dbReference type="InterPro" id="IPR015943">
    <property type="entry name" value="WD40/YVTN_repeat-like_dom_sf"/>
</dbReference>
<proteinExistence type="predicted"/>
<feature type="region of interest" description="Disordered" evidence="1">
    <location>
        <begin position="1540"/>
        <end position="1570"/>
    </location>
</feature>
<dbReference type="EMBL" id="KE747833">
    <property type="protein sequence ID" value="RMZ72700.1"/>
    <property type="molecule type" value="Genomic_DNA"/>
</dbReference>
<feature type="transmembrane region" description="Helical" evidence="2">
    <location>
        <begin position="317"/>
        <end position="339"/>
    </location>
</feature>
<dbReference type="SUPFAM" id="SSF50978">
    <property type="entry name" value="WD40 repeat-like"/>
    <property type="match status" value="1"/>
</dbReference>
<dbReference type="GO" id="GO:0006511">
    <property type="term" value="P:ubiquitin-dependent protein catabolic process"/>
    <property type="evidence" value="ECO:0007669"/>
    <property type="project" value="TreeGrafter"/>
</dbReference>
<feature type="transmembrane region" description="Helical" evidence="2">
    <location>
        <begin position="142"/>
        <end position="160"/>
    </location>
</feature>
<keyword evidence="2" id="KW-0812">Transmembrane</keyword>
<dbReference type="CDD" id="cd09917">
    <property type="entry name" value="F-box_SF"/>
    <property type="match status" value="1"/>
</dbReference>
<dbReference type="PANTHER" id="PTHR22696">
    <property type="entry name" value="E3 UBIQUITIN-PROTEIN LIGASE RNF26"/>
    <property type="match status" value="1"/>
</dbReference>
<dbReference type="Gene3D" id="2.130.10.10">
    <property type="entry name" value="YVTN repeat-like/Quinoprotein amine dehydrogenase"/>
    <property type="match status" value="1"/>
</dbReference>
<dbReference type="InterPro" id="IPR036322">
    <property type="entry name" value="WD40_repeat_dom_sf"/>
</dbReference>
<dbReference type="Proteomes" id="UP000265663">
    <property type="component" value="Unassembled WGS sequence"/>
</dbReference>
<dbReference type="GO" id="GO:0016567">
    <property type="term" value="P:protein ubiquitination"/>
    <property type="evidence" value="ECO:0007669"/>
    <property type="project" value="TreeGrafter"/>
</dbReference>
<dbReference type="GO" id="GO:0061630">
    <property type="term" value="F:ubiquitin protein ligase activity"/>
    <property type="evidence" value="ECO:0007669"/>
    <property type="project" value="TreeGrafter"/>
</dbReference>
<dbReference type="InterPro" id="IPR001810">
    <property type="entry name" value="F-box_dom"/>
</dbReference>
<accession>A0A3M7ME42</accession>
<dbReference type="InterPro" id="IPR036047">
    <property type="entry name" value="F-box-like_dom_sf"/>
</dbReference>
<feature type="region of interest" description="Disordered" evidence="1">
    <location>
        <begin position="732"/>
        <end position="754"/>
    </location>
</feature>
<evidence type="ECO:0000256" key="2">
    <source>
        <dbReference type="SAM" id="Phobius"/>
    </source>
</evidence>
<keyword evidence="2" id="KW-1133">Transmembrane helix</keyword>
<feature type="domain" description="F-box" evidence="3">
    <location>
        <begin position="1012"/>
        <end position="1058"/>
    </location>
</feature>
<feature type="compositionally biased region" description="Basic residues" evidence="1">
    <location>
        <begin position="1951"/>
        <end position="1965"/>
    </location>
</feature>
<name>A0A3M7ME42_9PLEO</name>
<feature type="region of interest" description="Disordered" evidence="1">
    <location>
        <begin position="537"/>
        <end position="567"/>
    </location>
</feature>
<evidence type="ECO:0000313" key="5">
    <source>
        <dbReference type="Proteomes" id="UP000265663"/>
    </source>
</evidence>
<reference evidence="4 5" key="1">
    <citation type="journal article" date="2014" name="PLoS ONE">
        <title>De novo Genome Assembly of the Fungal Plant Pathogen Pyrenophora semeniperda.</title>
        <authorList>
            <person name="Soliai M.M."/>
            <person name="Meyer S.E."/>
            <person name="Udall J.A."/>
            <person name="Elzinga D.E."/>
            <person name="Hermansen R.A."/>
            <person name="Bodily P.M."/>
            <person name="Hart A.A."/>
            <person name="Coleman C.E."/>
        </authorList>
    </citation>
    <scope>NUCLEOTIDE SEQUENCE [LARGE SCALE GENOMIC DNA]</scope>
    <source>
        <strain evidence="4 5">CCB06</strain>
        <tissue evidence="4">Mycelium</tissue>
    </source>
</reference>
<evidence type="ECO:0000313" key="4">
    <source>
        <dbReference type="EMBL" id="RMZ72700.1"/>
    </source>
</evidence>
<keyword evidence="2" id="KW-0472">Membrane</keyword>
<evidence type="ECO:0000259" key="3">
    <source>
        <dbReference type="PROSITE" id="PS50181"/>
    </source>
</evidence>
<feature type="compositionally biased region" description="Polar residues" evidence="1">
    <location>
        <begin position="1925"/>
        <end position="1941"/>
    </location>
</feature>
<feature type="compositionally biased region" description="Low complexity" evidence="1">
    <location>
        <begin position="1561"/>
        <end position="1570"/>
    </location>
</feature>
<feature type="compositionally biased region" description="Low complexity" evidence="1">
    <location>
        <begin position="1896"/>
        <end position="1906"/>
    </location>
</feature>
<dbReference type="Gene3D" id="1.20.1280.50">
    <property type="match status" value="1"/>
</dbReference>